<gene>
    <name evidence="4" type="primary">yiaV_1</name>
    <name evidence="4" type="ORF">TRM7615_00047</name>
</gene>
<dbReference type="EMBL" id="ONZG01000001">
    <property type="protein sequence ID" value="SPJ26579.1"/>
    <property type="molecule type" value="Genomic_DNA"/>
</dbReference>
<dbReference type="SUPFAM" id="SSF111369">
    <property type="entry name" value="HlyD-like secretion proteins"/>
    <property type="match status" value="1"/>
</dbReference>
<evidence type="ECO:0000256" key="3">
    <source>
        <dbReference type="SAM" id="Coils"/>
    </source>
</evidence>
<dbReference type="InterPro" id="IPR050465">
    <property type="entry name" value="UPF0194_transport"/>
</dbReference>
<dbReference type="Proteomes" id="UP000244898">
    <property type="component" value="Unassembled WGS sequence"/>
</dbReference>
<keyword evidence="5" id="KW-1185">Reference proteome</keyword>
<evidence type="ECO:0000256" key="2">
    <source>
        <dbReference type="ARBA" id="ARBA00023054"/>
    </source>
</evidence>
<protein>
    <submittedName>
        <fullName evidence="4">Inner membrane protein YiaV</fullName>
    </submittedName>
</protein>
<evidence type="ECO:0000256" key="1">
    <source>
        <dbReference type="ARBA" id="ARBA00004196"/>
    </source>
</evidence>
<feature type="coiled-coil region" evidence="3">
    <location>
        <begin position="2"/>
        <end position="32"/>
    </location>
</feature>
<dbReference type="Gene3D" id="2.40.30.170">
    <property type="match status" value="1"/>
</dbReference>
<proteinExistence type="predicted"/>
<dbReference type="GO" id="GO:0030313">
    <property type="term" value="C:cell envelope"/>
    <property type="evidence" value="ECO:0007669"/>
    <property type="project" value="UniProtKB-SubCell"/>
</dbReference>
<reference evidence="5" key="1">
    <citation type="submission" date="2018-03" db="EMBL/GenBank/DDBJ databases">
        <authorList>
            <person name="Rodrigo-Torres L."/>
            <person name="Arahal R. D."/>
            <person name="Lucena T."/>
        </authorList>
    </citation>
    <scope>NUCLEOTIDE SEQUENCE [LARGE SCALE GENOMIC DNA]</scope>
    <source>
        <strain evidence="5">CECT 7615</strain>
    </source>
</reference>
<keyword evidence="2 3" id="KW-0175">Coiled coil</keyword>
<sequence length="242" mass="26242">MEAQAKQDKDALRNAQAQLKQARAAVSRAEIELGAVTADGIVAKVAEAHANLDQARWNLAQTSITASSDGYVTNLALAFGQRVTSFPIAPTMVFAETSEKTLVVNIQQIYMRHLKPGQEVEIALKTKPGEIMTGKVRLVAEIAPQGQAMVSGTVYTAGQIQAEPFVARIDLDDPALLEALPPGAVRTAAIYTEAVKPTHIIRRVMIRMQSIMNYVIPAALKKPRRSIDRRGFYFSASVASQS</sequence>
<dbReference type="PANTHER" id="PTHR32347">
    <property type="entry name" value="EFFLUX SYSTEM COMPONENT YKNX-RELATED"/>
    <property type="match status" value="1"/>
</dbReference>
<dbReference type="AlphaFoldDB" id="A0A2R8C2C8"/>
<evidence type="ECO:0000313" key="4">
    <source>
        <dbReference type="EMBL" id="SPJ26579.1"/>
    </source>
</evidence>
<comment type="subcellular location">
    <subcellularLocation>
        <location evidence="1">Cell envelope</location>
    </subcellularLocation>
</comment>
<organism evidence="4 5">
    <name type="scientific">Falsiruegeria mediterranea M17</name>
    <dbReference type="NCBI Taxonomy" id="1200281"/>
    <lineage>
        <taxon>Bacteria</taxon>
        <taxon>Pseudomonadati</taxon>
        <taxon>Pseudomonadota</taxon>
        <taxon>Alphaproteobacteria</taxon>
        <taxon>Rhodobacterales</taxon>
        <taxon>Roseobacteraceae</taxon>
        <taxon>Falsiruegeria</taxon>
    </lineage>
</organism>
<dbReference type="RefSeq" id="WP_108784911.1">
    <property type="nucleotide sequence ID" value="NZ_ONZG01000001.1"/>
</dbReference>
<evidence type="ECO:0000313" key="5">
    <source>
        <dbReference type="Proteomes" id="UP000244898"/>
    </source>
</evidence>
<dbReference type="PANTHER" id="PTHR32347:SF23">
    <property type="entry name" value="BLL5650 PROTEIN"/>
    <property type="match status" value="1"/>
</dbReference>
<accession>A0A2R8C2C8</accession>
<name>A0A2R8C2C8_9RHOB</name>
<dbReference type="OrthoDB" id="9811754at2"/>